<evidence type="ECO:0000313" key="3">
    <source>
        <dbReference type="Proteomes" id="UP000065521"/>
    </source>
</evidence>
<dbReference type="RefSeq" id="WP_059633911.1">
    <property type="nucleotide sequence ID" value="NZ_LOTK01000044.1"/>
</dbReference>
<dbReference type="EMBL" id="LOTN01000034">
    <property type="protein sequence ID" value="KUZ89704.1"/>
    <property type="molecule type" value="Genomic_DNA"/>
</dbReference>
<protein>
    <submittedName>
        <fullName evidence="2">Uncharacterized protein</fullName>
    </submittedName>
</protein>
<feature type="region of interest" description="Disordered" evidence="1">
    <location>
        <begin position="43"/>
        <end position="73"/>
    </location>
</feature>
<gene>
    <name evidence="2" type="ORF">WI38_16255</name>
</gene>
<dbReference type="Proteomes" id="UP000065521">
    <property type="component" value="Unassembled WGS sequence"/>
</dbReference>
<reference evidence="2 3" key="1">
    <citation type="submission" date="2015-11" db="EMBL/GenBank/DDBJ databases">
        <title>Expanding the genomic diversity of Burkholderia species for the development of highly accurate diagnostics.</title>
        <authorList>
            <person name="Sahl J."/>
            <person name="Keim P."/>
            <person name="Wagner D."/>
        </authorList>
    </citation>
    <scope>NUCLEOTIDE SEQUENCE [LARGE SCALE GENOMIC DNA]</scope>
    <source>
        <strain evidence="2 3">RF32-BP4</strain>
    </source>
</reference>
<dbReference type="AlphaFoldDB" id="A0A102K614"/>
<accession>A0A102K614</accession>
<evidence type="ECO:0000256" key="1">
    <source>
        <dbReference type="SAM" id="MobiDB-lite"/>
    </source>
</evidence>
<organism evidence="2 3">
    <name type="scientific">Burkholderia ubonensis</name>
    <dbReference type="NCBI Taxonomy" id="101571"/>
    <lineage>
        <taxon>Bacteria</taxon>
        <taxon>Pseudomonadati</taxon>
        <taxon>Pseudomonadota</taxon>
        <taxon>Betaproteobacteria</taxon>
        <taxon>Burkholderiales</taxon>
        <taxon>Burkholderiaceae</taxon>
        <taxon>Burkholderia</taxon>
        <taxon>Burkholderia cepacia complex</taxon>
    </lineage>
</organism>
<name>A0A102K614_9BURK</name>
<evidence type="ECO:0000313" key="2">
    <source>
        <dbReference type="EMBL" id="KUZ89704.1"/>
    </source>
</evidence>
<comment type="caution">
    <text evidence="2">The sequence shown here is derived from an EMBL/GenBank/DDBJ whole genome shotgun (WGS) entry which is preliminary data.</text>
</comment>
<sequence>MVWRLYDGNKRLARLFPQDADGLKPVVDRLLELPSLHHDKVIDAQPSADNDIFPIPERLPRKDDLPDEEESTD</sequence>
<proteinExistence type="predicted"/>